<dbReference type="PANTHER" id="PTHR31630">
    <property type="entry name" value="PHYTANOYL-COA DIOXYGENASE-RELATED-RELATED"/>
    <property type="match status" value="1"/>
</dbReference>
<evidence type="ECO:0000313" key="1">
    <source>
        <dbReference type="EMBL" id="KAI1860522.1"/>
    </source>
</evidence>
<accession>A0A9Q0AM68</accession>
<evidence type="ECO:0000313" key="2">
    <source>
        <dbReference type="Proteomes" id="UP000829685"/>
    </source>
</evidence>
<evidence type="ECO:0008006" key="3">
    <source>
        <dbReference type="Google" id="ProtNLM"/>
    </source>
</evidence>
<reference evidence="1" key="1">
    <citation type="submission" date="2021-03" db="EMBL/GenBank/DDBJ databases">
        <title>Revisited historic fungal species revealed as producer of novel bioactive compounds through whole genome sequencing and comparative genomics.</title>
        <authorList>
            <person name="Vignolle G.A."/>
            <person name="Hochenegger N."/>
            <person name="Mach R.L."/>
            <person name="Mach-Aigner A.R."/>
            <person name="Javad Rahimi M."/>
            <person name="Salim K.A."/>
            <person name="Chan C.M."/>
            <person name="Lim L.B.L."/>
            <person name="Cai F."/>
            <person name="Druzhinina I.S."/>
            <person name="U'Ren J.M."/>
            <person name="Derntl C."/>
        </authorList>
    </citation>
    <scope>NUCLEOTIDE SEQUENCE</scope>
    <source>
        <strain evidence="1">TUCIM 5799</strain>
    </source>
</reference>
<dbReference type="Proteomes" id="UP000829685">
    <property type="component" value="Unassembled WGS sequence"/>
</dbReference>
<dbReference type="SUPFAM" id="SSF51197">
    <property type="entry name" value="Clavaminate synthase-like"/>
    <property type="match status" value="1"/>
</dbReference>
<sequence length="171" mass="19464">MLVSIKALNITWPLRPGHMPRTKWPNVDQSPFRKGLQCVQRIVDLSQAGPNDGGLTVDPGSHKAPEPFSVEHTYKSIWSRKDFYTDIPEEISWFEKQRFHGHKVVAELGDLIIWDSRLIHYGAEPTKKSNTIRMVVYISYAPAALASQAAFLAKNWPHDDIKPKIKFSFAP</sequence>
<dbReference type="AlphaFoldDB" id="A0A9Q0AM68"/>
<organism evidence="1 2">
    <name type="scientific">Neoarthrinium moseri</name>
    <dbReference type="NCBI Taxonomy" id="1658444"/>
    <lineage>
        <taxon>Eukaryota</taxon>
        <taxon>Fungi</taxon>
        <taxon>Dikarya</taxon>
        <taxon>Ascomycota</taxon>
        <taxon>Pezizomycotina</taxon>
        <taxon>Sordariomycetes</taxon>
        <taxon>Xylariomycetidae</taxon>
        <taxon>Amphisphaeriales</taxon>
        <taxon>Apiosporaceae</taxon>
        <taxon>Neoarthrinium</taxon>
    </lineage>
</organism>
<dbReference type="EMBL" id="JAFIMR010000031">
    <property type="protein sequence ID" value="KAI1860522.1"/>
    <property type="molecule type" value="Genomic_DNA"/>
</dbReference>
<comment type="caution">
    <text evidence="1">The sequence shown here is derived from an EMBL/GenBank/DDBJ whole genome shotgun (WGS) entry which is preliminary data.</text>
</comment>
<proteinExistence type="predicted"/>
<dbReference type="Gene3D" id="2.60.120.620">
    <property type="entry name" value="q2cbj1_9rhob like domain"/>
    <property type="match status" value="1"/>
</dbReference>
<name>A0A9Q0AM68_9PEZI</name>
<keyword evidence="2" id="KW-1185">Reference proteome</keyword>
<gene>
    <name evidence="1" type="ORF">JX265_009921</name>
</gene>
<protein>
    <recommendedName>
        <fullName evidence="3">Phytanoyl-CoA dioxygenase</fullName>
    </recommendedName>
</protein>
<dbReference type="PANTHER" id="PTHR31630:SF6">
    <property type="entry name" value="PHYTANOYL-COA DIOXYGENASE-RELATED"/>
    <property type="match status" value="1"/>
</dbReference>